<name>A0ABR2KZ21_9EUKA</name>
<feature type="coiled-coil region" evidence="1">
    <location>
        <begin position="210"/>
        <end position="244"/>
    </location>
</feature>
<protein>
    <submittedName>
        <fullName evidence="2">Uncharacterized protein</fullName>
    </submittedName>
</protein>
<gene>
    <name evidence="2" type="ORF">M9Y10_014261</name>
</gene>
<proteinExistence type="predicted"/>
<comment type="caution">
    <text evidence="2">The sequence shown here is derived from an EMBL/GenBank/DDBJ whole genome shotgun (WGS) entry which is preliminary data.</text>
</comment>
<reference evidence="2 3" key="1">
    <citation type="submission" date="2024-04" db="EMBL/GenBank/DDBJ databases">
        <title>Tritrichomonas musculus Genome.</title>
        <authorList>
            <person name="Alves-Ferreira E."/>
            <person name="Grigg M."/>
            <person name="Lorenzi H."/>
            <person name="Galac M."/>
        </authorList>
    </citation>
    <scope>NUCLEOTIDE SEQUENCE [LARGE SCALE GENOMIC DNA]</scope>
    <source>
        <strain evidence="2 3">EAF2021</strain>
    </source>
</reference>
<dbReference type="Proteomes" id="UP001470230">
    <property type="component" value="Unassembled WGS sequence"/>
</dbReference>
<keyword evidence="3" id="KW-1185">Reference proteome</keyword>
<sequence>MSEETSSSSTQNNDEEAQAWPKFPIMKGFTVTESKLTIKEKTQYPELYHVEKMLQFLDKTVQQYFTVICSGIDRMRLTRNLSQNKISSFSTRCQNSFNFFHESIAMMNHLARILITGSSKSLSDLFHSNLYTFKNNLLEMTKHFSSHVAIKLNSTSKVQFSHLLKFKSNFEITNSAFSSALGPLQICFTAKIKPIIEAREAFLVCQMTNVAEGGAKISQLREEMQEMMERRQRLEAGANDLDRMFEILIKFKDSIKYEEEEEKDIGNPEI</sequence>
<organism evidence="2 3">
    <name type="scientific">Tritrichomonas musculus</name>
    <dbReference type="NCBI Taxonomy" id="1915356"/>
    <lineage>
        <taxon>Eukaryota</taxon>
        <taxon>Metamonada</taxon>
        <taxon>Parabasalia</taxon>
        <taxon>Tritrichomonadida</taxon>
        <taxon>Tritrichomonadidae</taxon>
        <taxon>Tritrichomonas</taxon>
    </lineage>
</organism>
<accession>A0ABR2KZ21</accession>
<evidence type="ECO:0000256" key="1">
    <source>
        <dbReference type="SAM" id="Coils"/>
    </source>
</evidence>
<keyword evidence="1" id="KW-0175">Coiled coil</keyword>
<evidence type="ECO:0000313" key="2">
    <source>
        <dbReference type="EMBL" id="KAK8896363.1"/>
    </source>
</evidence>
<evidence type="ECO:0000313" key="3">
    <source>
        <dbReference type="Proteomes" id="UP001470230"/>
    </source>
</evidence>
<dbReference type="EMBL" id="JAPFFF010000002">
    <property type="protein sequence ID" value="KAK8896363.1"/>
    <property type="molecule type" value="Genomic_DNA"/>
</dbReference>